<protein>
    <recommendedName>
        <fullName evidence="2">site-specific DNA-methyltransferase (cytosine-N(4)-specific)</fullName>
        <ecNumber evidence="2">2.1.1.113</ecNumber>
    </recommendedName>
</protein>
<comment type="similarity">
    <text evidence="1">Belongs to the N(4)/N(6)-methyltransferase family. N(4) subfamily.</text>
</comment>
<keyword evidence="3" id="KW-0489">Methyltransferase</keyword>
<dbReference type="EMBL" id="CP000909">
    <property type="protein sequence ID" value="ABY34938.1"/>
    <property type="molecule type" value="Genomic_DNA"/>
</dbReference>
<dbReference type="GO" id="GO:0015667">
    <property type="term" value="F:site-specific DNA-methyltransferase (cytosine-N4-specific) activity"/>
    <property type="evidence" value="ECO:0007669"/>
    <property type="project" value="UniProtKB-EC"/>
</dbReference>
<dbReference type="SUPFAM" id="SSF53335">
    <property type="entry name" value="S-adenosyl-L-methionine-dependent methyltransferases"/>
    <property type="match status" value="2"/>
</dbReference>
<evidence type="ECO:0000256" key="3">
    <source>
        <dbReference type="ARBA" id="ARBA00022603"/>
    </source>
</evidence>
<comment type="catalytic activity">
    <reaction evidence="7">
        <text>a 2'-deoxycytidine in DNA + S-adenosyl-L-methionine = an N(4)-methyl-2'-deoxycytidine in DNA + S-adenosyl-L-homocysteine + H(+)</text>
        <dbReference type="Rhea" id="RHEA:16857"/>
        <dbReference type="Rhea" id="RHEA-COMP:11369"/>
        <dbReference type="Rhea" id="RHEA-COMP:13674"/>
        <dbReference type="ChEBI" id="CHEBI:15378"/>
        <dbReference type="ChEBI" id="CHEBI:57856"/>
        <dbReference type="ChEBI" id="CHEBI:59789"/>
        <dbReference type="ChEBI" id="CHEBI:85452"/>
        <dbReference type="ChEBI" id="CHEBI:137933"/>
        <dbReference type="EC" id="2.1.1.113"/>
    </reaction>
</comment>
<accession>A9WCE7</accession>
<evidence type="ECO:0000256" key="5">
    <source>
        <dbReference type="ARBA" id="ARBA00022691"/>
    </source>
</evidence>
<dbReference type="KEGG" id="cau:Caur_1721"/>
<proteinExistence type="inferred from homology"/>
<dbReference type="Gene3D" id="3.40.50.150">
    <property type="entry name" value="Vaccinia Virus protein VP39"/>
    <property type="match status" value="2"/>
</dbReference>
<evidence type="ECO:0000256" key="6">
    <source>
        <dbReference type="ARBA" id="ARBA00022747"/>
    </source>
</evidence>
<dbReference type="eggNOG" id="COG0863">
    <property type="taxonomic scope" value="Bacteria"/>
</dbReference>
<dbReference type="GO" id="GO:0032259">
    <property type="term" value="P:methylation"/>
    <property type="evidence" value="ECO:0007669"/>
    <property type="project" value="UniProtKB-KW"/>
</dbReference>
<dbReference type="AlphaFoldDB" id="A9WCE7"/>
<evidence type="ECO:0000256" key="2">
    <source>
        <dbReference type="ARBA" id="ARBA00012185"/>
    </source>
</evidence>
<dbReference type="InterPro" id="IPR017985">
    <property type="entry name" value="MeTrfase_CN4_CS"/>
</dbReference>
<gene>
    <name evidence="8" type="ordered locus">Caur_1721</name>
</gene>
<dbReference type="EnsemblBacteria" id="ABY34938">
    <property type="protein sequence ID" value="ABY34938"/>
    <property type="gene ID" value="Caur_1721"/>
</dbReference>
<dbReference type="PATRIC" id="fig|324602.8.peg.1962"/>
<dbReference type="InParanoid" id="A9WCE7"/>
<dbReference type="GO" id="GO:0003677">
    <property type="term" value="F:DNA binding"/>
    <property type="evidence" value="ECO:0007669"/>
    <property type="project" value="InterPro"/>
</dbReference>
<evidence type="ECO:0000256" key="7">
    <source>
        <dbReference type="ARBA" id="ARBA00049120"/>
    </source>
</evidence>
<name>A9WCE7_CHLAA</name>
<dbReference type="GO" id="GO:0009307">
    <property type="term" value="P:DNA restriction-modification system"/>
    <property type="evidence" value="ECO:0007669"/>
    <property type="project" value="UniProtKB-KW"/>
</dbReference>
<keyword evidence="9" id="KW-1185">Reference proteome</keyword>
<dbReference type="EC" id="2.1.1.113" evidence="2"/>
<sequence length="503" mass="56558">MISPAQTKAILMRKIETMPHSSTIAGPSAAEYVAKNQLQPADEPIHGWYRFILGYPPHLVREYLHRLNADAERDWVFDPFCGTATTPVEARLQGFPTISSDANPVALLATRVKMAWDIDVAAVLRCLDDTLELAIACLRRVGLQPIPDGNHQLDLFTPLLSKGNAIADRHIAEQFHPDEILPSSVATLIPKGFISPKPLLRVLAIRFAIEQAVAEDCIRDFMRLALAHVIVTKAGNIGFGPEIYCLPPREDADVIGAFASTVERMLADIQTIRKNRPLPFPPAYMYQDDARSLSRLDHCPPIGIVITSPPYPNEKDYTRSTRLESVLLGLIQTKQELRALKANLLRSNSRNVFAGDNDDVYIKDIPAIVRIAEEVEERRLALGKTSGFERLYHRVVRLYFGGMYRHLAALFPKLRPGARCAYVVGDQMSFFRVHIPTAHLLADVAHSVGYELEGIELWRTRRATVTRQNLAEHVLILRKPIMNRNATKHSRYYLHLPLAQKLT</sequence>
<dbReference type="Proteomes" id="UP000002008">
    <property type="component" value="Chromosome"/>
</dbReference>
<dbReference type="RefSeq" id="WP_012257592.1">
    <property type="nucleotide sequence ID" value="NC_010175.1"/>
</dbReference>
<dbReference type="HOGENOM" id="CLU_027633_0_0_0"/>
<dbReference type="REBASE" id="16875">
    <property type="entry name" value="M.CauJORF1721P"/>
</dbReference>
<keyword evidence="4" id="KW-0808">Transferase</keyword>
<dbReference type="STRING" id="324602.Caur_1721"/>
<reference evidence="9" key="1">
    <citation type="journal article" date="2011" name="BMC Genomics">
        <title>Complete genome sequence of the filamentous anoxygenic phototrophic bacterium Chloroflexus aurantiacus.</title>
        <authorList>
            <person name="Tang K.H."/>
            <person name="Barry K."/>
            <person name="Chertkov O."/>
            <person name="Dalin E."/>
            <person name="Han C.S."/>
            <person name="Hauser L.J."/>
            <person name="Honchak B.M."/>
            <person name="Karbach L.E."/>
            <person name="Land M.L."/>
            <person name="Lapidus A."/>
            <person name="Larimer F.W."/>
            <person name="Mikhailova N."/>
            <person name="Pitluck S."/>
            <person name="Pierson B.K."/>
            <person name="Blankenship R.E."/>
        </authorList>
    </citation>
    <scope>NUCLEOTIDE SEQUENCE [LARGE SCALE GENOMIC DNA]</scope>
    <source>
        <strain evidence="9">ATCC 29366 / DSM 635 / J-10-fl</strain>
    </source>
</reference>
<evidence type="ECO:0000256" key="1">
    <source>
        <dbReference type="ARBA" id="ARBA00010203"/>
    </source>
</evidence>
<dbReference type="PROSITE" id="PS00093">
    <property type="entry name" value="N4_MTASE"/>
    <property type="match status" value="1"/>
</dbReference>
<keyword evidence="5" id="KW-0949">S-adenosyl-L-methionine</keyword>
<keyword evidence="6" id="KW-0680">Restriction system</keyword>
<evidence type="ECO:0000313" key="8">
    <source>
        <dbReference type="EMBL" id="ABY34938.1"/>
    </source>
</evidence>
<evidence type="ECO:0000256" key="4">
    <source>
        <dbReference type="ARBA" id="ARBA00022679"/>
    </source>
</evidence>
<evidence type="ECO:0000313" key="9">
    <source>
        <dbReference type="Proteomes" id="UP000002008"/>
    </source>
</evidence>
<dbReference type="InterPro" id="IPR029063">
    <property type="entry name" value="SAM-dependent_MTases_sf"/>
</dbReference>
<organism evidence="8 9">
    <name type="scientific">Chloroflexus aurantiacus (strain ATCC 29366 / DSM 635 / J-10-fl)</name>
    <dbReference type="NCBI Taxonomy" id="324602"/>
    <lineage>
        <taxon>Bacteria</taxon>
        <taxon>Bacillati</taxon>
        <taxon>Chloroflexota</taxon>
        <taxon>Chloroflexia</taxon>
        <taxon>Chloroflexales</taxon>
        <taxon>Chloroflexineae</taxon>
        <taxon>Chloroflexaceae</taxon>
        <taxon>Chloroflexus</taxon>
    </lineage>
</organism>